<dbReference type="InterPro" id="IPR036249">
    <property type="entry name" value="Thioredoxin-like_sf"/>
</dbReference>
<evidence type="ECO:0000256" key="12">
    <source>
        <dbReference type="ARBA" id="ARBA00049091"/>
    </source>
</evidence>
<keyword evidence="5" id="KW-0049">Antioxidant</keyword>
<dbReference type="GO" id="GO:0140824">
    <property type="term" value="F:thioredoxin-dependent peroxiredoxin activity"/>
    <property type="evidence" value="ECO:0007669"/>
    <property type="project" value="UniProtKB-EC"/>
</dbReference>
<feature type="domain" description="Thioredoxin" evidence="13">
    <location>
        <begin position="3"/>
        <end position="156"/>
    </location>
</feature>
<protein>
    <recommendedName>
        <fullName evidence="3">thioredoxin-dependent peroxiredoxin</fullName>
        <ecNumber evidence="3">1.11.1.24</ecNumber>
    </recommendedName>
    <alternativeName>
        <fullName evidence="9">Thioredoxin peroxidase</fullName>
    </alternativeName>
    <alternativeName>
        <fullName evidence="11">Thioredoxin-dependent peroxiredoxin Bcp</fullName>
    </alternativeName>
</protein>
<evidence type="ECO:0000256" key="7">
    <source>
        <dbReference type="ARBA" id="ARBA00023157"/>
    </source>
</evidence>
<keyword evidence="8" id="KW-0676">Redox-active center</keyword>
<comment type="subunit">
    <text evidence="2">Monomer.</text>
</comment>
<dbReference type="EC" id="1.11.1.24" evidence="3"/>
<dbReference type="InterPro" id="IPR024706">
    <property type="entry name" value="Peroxiredoxin_AhpC-typ"/>
</dbReference>
<organism evidence="14 15">
    <name type="scientific">Camelimonas abortus</name>
    <dbReference type="NCBI Taxonomy" id="1017184"/>
    <lineage>
        <taxon>Bacteria</taxon>
        <taxon>Pseudomonadati</taxon>
        <taxon>Pseudomonadota</taxon>
        <taxon>Alphaproteobacteria</taxon>
        <taxon>Hyphomicrobiales</taxon>
        <taxon>Chelatococcaceae</taxon>
        <taxon>Camelimonas</taxon>
    </lineage>
</organism>
<evidence type="ECO:0000256" key="6">
    <source>
        <dbReference type="ARBA" id="ARBA00023002"/>
    </source>
</evidence>
<evidence type="ECO:0000259" key="13">
    <source>
        <dbReference type="PROSITE" id="PS51352"/>
    </source>
</evidence>
<name>A0ABV7LBD9_9HYPH</name>
<evidence type="ECO:0000256" key="4">
    <source>
        <dbReference type="ARBA" id="ARBA00022559"/>
    </source>
</evidence>
<evidence type="ECO:0000256" key="8">
    <source>
        <dbReference type="ARBA" id="ARBA00023284"/>
    </source>
</evidence>
<comment type="caution">
    <text evidence="14">The sequence shown here is derived from an EMBL/GenBank/DDBJ whole genome shotgun (WGS) entry which is preliminary data.</text>
</comment>
<sequence length="163" mass="17218">MGIKEGDLAPALDLPVGDGGVIRLSGLRGRHVVVYFYPRDATPGCTTEALEFNALKPQFEAAGATVVGVSPDSVASHARFAARHGLDIALAADPERTVLEAWGVWVEKTLYGRKHMGVERSTFLIGPDGVVRRVWRKVKPAGHAAAVLAALRELQPASGADAG</sequence>
<evidence type="ECO:0000256" key="3">
    <source>
        <dbReference type="ARBA" id="ARBA00013017"/>
    </source>
</evidence>
<evidence type="ECO:0000313" key="14">
    <source>
        <dbReference type="EMBL" id="MFC3264839.1"/>
    </source>
</evidence>
<reference evidence="15" key="1">
    <citation type="journal article" date="2019" name="Int. J. Syst. Evol. Microbiol.">
        <title>The Global Catalogue of Microorganisms (GCM) 10K type strain sequencing project: providing services to taxonomists for standard genome sequencing and annotation.</title>
        <authorList>
            <consortium name="The Broad Institute Genomics Platform"/>
            <consortium name="The Broad Institute Genome Sequencing Center for Infectious Disease"/>
            <person name="Wu L."/>
            <person name="Ma J."/>
        </authorList>
    </citation>
    <scope>NUCLEOTIDE SEQUENCE [LARGE SCALE GENOMIC DNA]</scope>
    <source>
        <strain evidence="15">CCM 7941</strain>
    </source>
</reference>
<dbReference type="RefSeq" id="WP_376830594.1">
    <property type="nucleotide sequence ID" value="NZ_JBHLWR010000006.1"/>
</dbReference>
<keyword evidence="7" id="KW-1015">Disulfide bond</keyword>
<dbReference type="PANTHER" id="PTHR42801">
    <property type="entry name" value="THIOREDOXIN-DEPENDENT PEROXIDE REDUCTASE"/>
    <property type="match status" value="1"/>
</dbReference>
<evidence type="ECO:0000256" key="11">
    <source>
        <dbReference type="ARBA" id="ARBA00042639"/>
    </source>
</evidence>
<keyword evidence="4 14" id="KW-0575">Peroxidase</keyword>
<gene>
    <name evidence="14" type="ORF">ACFOEX_00500</name>
</gene>
<dbReference type="CDD" id="cd03017">
    <property type="entry name" value="PRX_BCP"/>
    <property type="match status" value="1"/>
</dbReference>
<dbReference type="InterPro" id="IPR050924">
    <property type="entry name" value="Peroxiredoxin_BCP/PrxQ"/>
</dbReference>
<dbReference type="PANTHER" id="PTHR42801:SF4">
    <property type="entry name" value="AHPC_TSA FAMILY PROTEIN"/>
    <property type="match status" value="1"/>
</dbReference>
<dbReference type="InterPro" id="IPR013766">
    <property type="entry name" value="Thioredoxin_domain"/>
</dbReference>
<evidence type="ECO:0000313" key="15">
    <source>
        <dbReference type="Proteomes" id="UP001595536"/>
    </source>
</evidence>
<evidence type="ECO:0000256" key="5">
    <source>
        <dbReference type="ARBA" id="ARBA00022862"/>
    </source>
</evidence>
<proteinExistence type="inferred from homology"/>
<dbReference type="InterPro" id="IPR000866">
    <property type="entry name" value="AhpC/TSA"/>
</dbReference>
<evidence type="ECO:0000256" key="10">
    <source>
        <dbReference type="ARBA" id="ARBA00038489"/>
    </source>
</evidence>
<dbReference type="EMBL" id="JBHRUV010000003">
    <property type="protein sequence ID" value="MFC3264839.1"/>
    <property type="molecule type" value="Genomic_DNA"/>
</dbReference>
<dbReference type="Gene3D" id="3.40.30.10">
    <property type="entry name" value="Glutaredoxin"/>
    <property type="match status" value="1"/>
</dbReference>
<comment type="catalytic activity">
    <reaction evidence="12">
        <text>a hydroperoxide + [thioredoxin]-dithiol = an alcohol + [thioredoxin]-disulfide + H2O</text>
        <dbReference type="Rhea" id="RHEA:62620"/>
        <dbReference type="Rhea" id="RHEA-COMP:10698"/>
        <dbReference type="Rhea" id="RHEA-COMP:10700"/>
        <dbReference type="ChEBI" id="CHEBI:15377"/>
        <dbReference type="ChEBI" id="CHEBI:29950"/>
        <dbReference type="ChEBI" id="CHEBI:30879"/>
        <dbReference type="ChEBI" id="CHEBI:35924"/>
        <dbReference type="ChEBI" id="CHEBI:50058"/>
        <dbReference type="EC" id="1.11.1.24"/>
    </reaction>
</comment>
<evidence type="ECO:0000256" key="1">
    <source>
        <dbReference type="ARBA" id="ARBA00003330"/>
    </source>
</evidence>
<keyword evidence="6 14" id="KW-0560">Oxidoreductase</keyword>
<evidence type="ECO:0000256" key="9">
    <source>
        <dbReference type="ARBA" id="ARBA00032824"/>
    </source>
</evidence>
<dbReference type="PROSITE" id="PS51352">
    <property type="entry name" value="THIOREDOXIN_2"/>
    <property type="match status" value="1"/>
</dbReference>
<dbReference type="SUPFAM" id="SSF52833">
    <property type="entry name" value="Thioredoxin-like"/>
    <property type="match status" value="1"/>
</dbReference>
<keyword evidence="15" id="KW-1185">Reference proteome</keyword>
<comment type="similarity">
    <text evidence="10">Belongs to the peroxiredoxin family. BCP/PrxQ subfamily.</text>
</comment>
<dbReference type="PIRSF" id="PIRSF000239">
    <property type="entry name" value="AHPC"/>
    <property type="match status" value="1"/>
</dbReference>
<dbReference type="Pfam" id="PF00578">
    <property type="entry name" value="AhpC-TSA"/>
    <property type="match status" value="1"/>
</dbReference>
<comment type="function">
    <text evidence="1">Thiol-specific peroxidase that catalyzes the reduction of hydrogen peroxide and organic hydroperoxides to water and alcohols, respectively. Plays a role in cell protection against oxidative stress by detoxifying peroxides and as sensor of hydrogen peroxide-mediated signaling events.</text>
</comment>
<evidence type="ECO:0000256" key="2">
    <source>
        <dbReference type="ARBA" id="ARBA00011245"/>
    </source>
</evidence>
<accession>A0ABV7LBD9</accession>
<dbReference type="Proteomes" id="UP001595536">
    <property type="component" value="Unassembled WGS sequence"/>
</dbReference>